<feature type="region of interest" description="Disordered" evidence="1">
    <location>
        <begin position="45"/>
        <end position="67"/>
    </location>
</feature>
<feature type="compositionally biased region" description="Low complexity" evidence="1">
    <location>
        <begin position="288"/>
        <end position="297"/>
    </location>
</feature>
<feature type="region of interest" description="Disordered" evidence="1">
    <location>
        <begin position="358"/>
        <end position="400"/>
    </location>
</feature>
<protein>
    <recommendedName>
        <fullName evidence="4">SAP domain-containing protein</fullName>
    </recommendedName>
</protein>
<feature type="compositionally biased region" description="Basic and acidic residues" evidence="1">
    <location>
        <begin position="258"/>
        <end position="282"/>
    </location>
</feature>
<reference evidence="2 3" key="1">
    <citation type="submission" date="2022-03" db="EMBL/GenBank/DDBJ databases">
        <authorList>
            <person name="Nunn A."/>
            <person name="Chopra R."/>
            <person name="Nunn A."/>
            <person name="Contreras Garrido A."/>
        </authorList>
    </citation>
    <scope>NUCLEOTIDE SEQUENCE [LARGE SCALE GENOMIC DNA]</scope>
</reference>
<keyword evidence="3" id="KW-1185">Reference proteome</keyword>
<organism evidence="2 3">
    <name type="scientific">Thlaspi arvense</name>
    <name type="common">Field penny-cress</name>
    <dbReference type="NCBI Taxonomy" id="13288"/>
    <lineage>
        <taxon>Eukaryota</taxon>
        <taxon>Viridiplantae</taxon>
        <taxon>Streptophyta</taxon>
        <taxon>Embryophyta</taxon>
        <taxon>Tracheophyta</taxon>
        <taxon>Spermatophyta</taxon>
        <taxon>Magnoliopsida</taxon>
        <taxon>eudicotyledons</taxon>
        <taxon>Gunneridae</taxon>
        <taxon>Pentapetalae</taxon>
        <taxon>rosids</taxon>
        <taxon>malvids</taxon>
        <taxon>Brassicales</taxon>
        <taxon>Brassicaceae</taxon>
        <taxon>Thlaspideae</taxon>
        <taxon>Thlaspi</taxon>
    </lineage>
</organism>
<feature type="compositionally biased region" description="Polar residues" evidence="1">
    <location>
        <begin position="1096"/>
        <end position="1108"/>
    </location>
</feature>
<feature type="region of interest" description="Disordered" evidence="1">
    <location>
        <begin position="1794"/>
        <end position="1813"/>
    </location>
</feature>
<feature type="compositionally biased region" description="Acidic residues" evidence="1">
    <location>
        <begin position="153"/>
        <end position="162"/>
    </location>
</feature>
<feature type="compositionally biased region" description="Basic and acidic residues" evidence="1">
    <location>
        <begin position="201"/>
        <end position="210"/>
    </location>
</feature>
<feature type="region of interest" description="Disordered" evidence="1">
    <location>
        <begin position="81"/>
        <end position="305"/>
    </location>
</feature>
<feature type="compositionally biased region" description="Polar residues" evidence="1">
    <location>
        <begin position="812"/>
        <end position="822"/>
    </location>
</feature>
<evidence type="ECO:0000313" key="3">
    <source>
        <dbReference type="Proteomes" id="UP000836841"/>
    </source>
</evidence>
<sequence length="1813" mass="198266">MDFHGMKRKDLQALCKKHGIPGNLKNTEMSSRLASLFETETEISPEESVMGNQGVSRKAKKVTFSPESENQVFEFTRSAKKLKRRSVSSRSQQSGIKLRRSKRNAAKGISGIVDSEGECSSPDIIEVQMVPRRSKRLGSGGSTQEDCKVTELIDVEQIEDEDTSKGLSRRRSTRLAAKTEKPCVEGGTSKAGPLLPAKRSKQLDKDDELVKSNVAEVSVDVEVPGTRKRQRKGVQDDSRVEKFPRRSRRFVNDIDLQTDTHDQRKSVRVEAVAAKESKEERKTKRSKGSSVVSSGEGELVKNKTKGPSIDLMEACQDVPKAEVVTRRSKRLWNNVNVPIVDGNVKTVKGNDLQVEKAVKQSRQLEKSVSEREADGQAQKGGKQPKRASGNDHENVKPLRRSKRTASMQLAANNPEADLVVPTGKIHVKDIASTVVLEENAKTKDETLICTPTSELKDDSSVAKLAKVKAILETSAECWKEIHSSKDNEKDYSEKDVQASTLHENFSECNTQNDSAEEKMESSVVGCMSAGRCGNLTPEMFLEPEEAGGTNVEARCTSKKLKTIGQEFAKDKQQIMAGDSPSSSEAKATEPLTISENDFDSTLKVPSVFSLVRNVQELSSELKEGECEEKHEQDAVLIALTKKDKEEASKVKTCPDISSAGGYLSVEMTPITALVQLATSNPEAELGVSTVTTEKDTNKKEEALICTPRSELKDLSSVAELAKVEAILENSVTCCNEIMAGDTPSSSAAKATDPLTISENVFDSTLKFPSVISLVRNVQELSSELMEGECEEKHEQDAVLIAVTKKDKDEPSTVKTSPDNSSVGGYLSVEMTPLSASVQLATSNPEVELGVSTVITEEDTNKKEETLICTLRSELKDLSSVAKSAKVEAILENSAACCDEIHSSKNDDKGSLEKDIQAENLHGNFSEYNTETGGAQEQAVICKGDRISVDHCVNLETLDDNLEKSERSISSERGCKRKALELSGYLSTDFAFLSPMEENVSECVKEVEMKALSQPIPINKAASSTLDEPALFTTPERNLMLMEKVSENGKRRAVDSVTHHNDEAVESHAVVFTTPEQVLLLGDSGLDEVGKEEEHTATNLPGDSDVLNSTERDSMLQNEARNEGESVVVELHDDSNIATTPLKQSSVGDFEGDGIERNEENKTELHCESGTCTTPDSHAVFGNSVSDGAENSGGSKATEFNENPVVFTGLEVIHEGFGYSGQDEDPELGEAEWLGINIADKSSPCTSLERQLLYGDSEQKKAVKTAEKAAAEFHDDSFNPNFPERHPFAEEPELVETAKSDEDKAVELQVDCDIFTGAEKQLLLETEEGLKGNNIIANSHEISDVLTASEGHSRESDISTDLERRLLSEDSGLHETRKMKDNTSATCEEYLIFTSPEKNQLFGNSELPTAGKQEGKVEFKDESALFTRLESRLLLEESGQDRLGNEESAPSTNIQNQISDALEELAITDNDEADDLIEANVTMNTERDYKGNLLLDSSGGAPVSGKTCVVVATEDHEHLGCNSGEDFRNTWATSGGSRALEDEATGPIATPFAEKAISLIPNEFIVQDNKTEEETTMEAERNAPLSPCVLTLPAEGDFEIFGENSSHFEIAGTSSMESEESSLSLDIQNQIKDALEESAVTDNNEADELTEAKVTRNLDSSVSEKTCVLGGTEDEHLGFNCEVENTCDESGRKFLKDEATDPMATAAFEKEISPTPDEFTVTNNRNEEADEETIKRETTPSAEKTLNEYLNTDASGTSSENQVRGEPVLIYRTEVKPKRHVMKENAPYSKIVDNLNVTAPRTSKRQPLQDLRKN</sequence>
<feature type="region of interest" description="Disordered" evidence="1">
    <location>
        <begin position="1089"/>
        <end position="1108"/>
    </location>
</feature>
<feature type="compositionally biased region" description="Basic and acidic residues" evidence="1">
    <location>
        <begin position="233"/>
        <end position="244"/>
    </location>
</feature>
<gene>
    <name evidence="2" type="ORF">TAV2_LOCUS16318</name>
</gene>
<dbReference type="Proteomes" id="UP000836841">
    <property type="component" value="Chromosome 5"/>
</dbReference>
<feature type="region of interest" description="Disordered" evidence="1">
    <location>
        <begin position="805"/>
        <end position="824"/>
    </location>
</feature>
<proteinExistence type="predicted"/>
<evidence type="ECO:0000256" key="1">
    <source>
        <dbReference type="SAM" id="MobiDB-lite"/>
    </source>
</evidence>
<accession>A0AAU9SJD6</accession>
<name>A0AAU9SJD6_THLAR</name>
<evidence type="ECO:0000313" key="2">
    <source>
        <dbReference type="EMBL" id="CAH2067632.1"/>
    </source>
</evidence>
<evidence type="ECO:0008006" key="4">
    <source>
        <dbReference type="Google" id="ProtNLM"/>
    </source>
</evidence>
<dbReference type="EMBL" id="OU466861">
    <property type="protein sequence ID" value="CAH2067632.1"/>
    <property type="molecule type" value="Genomic_DNA"/>
</dbReference>
<feature type="compositionally biased region" description="Basic and acidic residues" evidence="1">
    <location>
        <begin position="358"/>
        <end position="374"/>
    </location>
</feature>